<evidence type="ECO:0000256" key="1">
    <source>
        <dbReference type="ARBA" id="ARBA00022723"/>
    </source>
</evidence>
<dbReference type="SUPFAM" id="SSF56300">
    <property type="entry name" value="Metallo-dependent phosphatases"/>
    <property type="match status" value="1"/>
</dbReference>
<reference evidence="5" key="1">
    <citation type="journal article" date="2019" name="Int. J. Syst. Evol. Microbiol.">
        <title>The Global Catalogue of Microorganisms (GCM) 10K type strain sequencing project: providing services to taxonomists for standard genome sequencing and annotation.</title>
        <authorList>
            <consortium name="The Broad Institute Genomics Platform"/>
            <consortium name="The Broad Institute Genome Sequencing Center for Infectious Disease"/>
            <person name="Wu L."/>
            <person name="Ma J."/>
        </authorList>
    </citation>
    <scope>NUCLEOTIDE SEQUENCE [LARGE SCALE GENOMIC DNA]</scope>
    <source>
        <strain evidence="5">JCM 30331</strain>
    </source>
</reference>
<evidence type="ECO:0000256" key="2">
    <source>
        <dbReference type="ARBA" id="ARBA00022801"/>
    </source>
</evidence>
<dbReference type="Gene3D" id="3.60.21.10">
    <property type="match status" value="1"/>
</dbReference>
<dbReference type="PANTHER" id="PTHR31302:SF31">
    <property type="entry name" value="PHOSPHODIESTERASE YAEI"/>
    <property type="match status" value="1"/>
</dbReference>
<evidence type="ECO:0000259" key="3">
    <source>
        <dbReference type="Pfam" id="PF00149"/>
    </source>
</evidence>
<dbReference type="EMBL" id="BMPP01000023">
    <property type="protein sequence ID" value="GGK40491.1"/>
    <property type="molecule type" value="Genomic_DNA"/>
</dbReference>
<dbReference type="PANTHER" id="PTHR31302">
    <property type="entry name" value="TRANSMEMBRANE PROTEIN WITH METALLOPHOSPHOESTERASE DOMAIN-RELATED"/>
    <property type="match status" value="1"/>
</dbReference>
<dbReference type="InterPro" id="IPR051158">
    <property type="entry name" value="Metallophosphoesterase_sf"/>
</dbReference>
<dbReference type="RefSeq" id="WP_229780910.1">
    <property type="nucleotide sequence ID" value="NZ_BMPP01000023.1"/>
</dbReference>
<gene>
    <name evidence="4" type="ORF">GCM10008955_37880</name>
</gene>
<protein>
    <submittedName>
        <fullName evidence="4">Metallophosphoesterase</fullName>
    </submittedName>
</protein>
<dbReference type="InterPro" id="IPR029052">
    <property type="entry name" value="Metallo-depent_PP-like"/>
</dbReference>
<comment type="caution">
    <text evidence="4">The sequence shown here is derived from an EMBL/GenBank/DDBJ whole genome shotgun (WGS) entry which is preliminary data.</text>
</comment>
<dbReference type="Proteomes" id="UP000647587">
    <property type="component" value="Unassembled WGS sequence"/>
</dbReference>
<dbReference type="InterPro" id="IPR004843">
    <property type="entry name" value="Calcineurin-like_PHP"/>
</dbReference>
<evidence type="ECO:0000313" key="5">
    <source>
        <dbReference type="Proteomes" id="UP000647587"/>
    </source>
</evidence>
<keyword evidence="5" id="KW-1185">Reference proteome</keyword>
<sequence length="273" mass="29709">MTQVAASWSPFRLGMTALALLFTRMVWGAYQFQVRELTTDLPGLTRPVRVVHLTDLHYGALVPSWQVWRWVRTASEADPDVVVITGDLVDEHQPGRDVAGLLRPLQALRPPLGVWAVWGNHDHLRFPGHLTSFETQLQAAGVQVLCNRGVLLRDDLYLAGVDSLLRGNPDVEGALQARPRAGACLLLSHHPNVLPSVPPDRVGLALCGHTHGGQVAVPGLAWLYRHTPCGSRFLKGWVTAPVQAYVSTGAGVSGVPFRWGAHAEVVVLDLRPG</sequence>
<accession>A0ABQ2F1N6</accession>
<dbReference type="CDD" id="cd07385">
    <property type="entry name" value="MPP_YkuE_C"/>
    <property type="match status" value="1"/>
</dbReference>
<organism evidence="4 5">
    <name type="scientific">Deinococcus malanensis</name>
    <dbReference type="NCBI Taxonomy" id="1706855"/>
    <lineage>
        <taxon>Bacteria</taxon>
        <taxon>Thermotogati</taxon>
        <taxon>Deinococcota</taxon>
        <taxon>Deinococci</taxon>
        <taxon>Deinococcales</taxon>
        <taxon>Deinococcaceae</taxon>
        <taxon>Deinococcus</taxon>
    </lineage>
</organism>
<keyword evidence="2" id="KW-0378">Hydrolase</keyword>
<name>A0ABQ2F1N6_9DEIO</name>
<dbReference type="Pfam" id="PF00149">
    <property type="entry name" value="Metallophos"/>
    <property type="match status" value="1"/>
</dbReference>
<evidence type="ECO:0000313" key="4">
    <source>
        <dbReference type="EMBL" id="GGK40491.1"/>
    </source>
</evidence>
<proteinExistence type="predicted"/>
<keyword evidence="1" id="KW-0479">Metal-binding</keyword>
<feature type="domain" description="Calcineurin-like phosphoesterase" evidence="3">
    <location>
        <begin position="49"/>
        <end position="212"/>
    </location>
</feature>